<feature type="transmembrane region" description="Helical" evidence="8">
    <location>
        <begin position="163"/>
        <end position="181"/>
    </location>
</feature>
<feature type="domain" description="Major facilitator superfamily (MFS) profile" evidence="9">
    <location>
        <begin position="129"/>
        <end position="583"/>
    </location>
</feature>
<feature type="transmembrane region" description="Helical" evidence="8">
    <location>
        <begin position="252"/>
        <end position="270"/>
    </location>
</feature>
<feature type="transmembrane region" description="Helical" evidence="8">
    <location>
        <begin position="325"/>
        <end position="343"/>
    </location>
</feature>
<evidence type="ECO:0000256" key="2">
    <source>
        <dbReference type="ARBA" id="ARBA00022448"/>
    </source>
</evidence>
<evidence type="ECO:0000313" key="11">
    <source>
        <dbReference type="Proteomes" id="UP001273166"/>
    </source>
</evidence>
<sequence>MLHVGPFELGARAKSFPNNIACQYKERPKRSSDTARPESLRKPPNQHEQSRPSSFQKHAQSISQSDSTCDPKLAESATPSADFPVLPPMSPTMSPKNMDSDGVNVLQHSNSSSTPTASTFKPSLRFWTIFVAVGFAGLLTALEATITSTALPSIIADLQGGDAYIWAVNGYLVAMTSLQPLYGQLANVFGRRWPTIVATAAFVLGSGIAGGAHNISMLIAGRVIQGVGAGGINVLCEILVCDLVPLRERGKYLAGMFGMIALGTALGPFFGGLIVDHTTWRWVFYLNLPVGGLALVLLVMFLHVNYVKEANLATSLGKIDWAGNAIFVGSVAAVLIALAWAGAVYTWTSFHVLVPLLVGLAGLAAFFVFEGSRFSAQPMMPLHLFGNRTSATAFALTFLHSIGTIWVLYFLPVYFQGVLESSAQRAGVQLLPTILILIPFAAAGGGIMSKIGRYRPLHHVGFALMTVGMGLLALLDEESNTGSWVGFQIIGSAGAGIIIPTLLPAVLAPLTEADTALATASWAFLRSFGQVWGTAIAAAVFNNRFDQLSGSIANAAVREQVGHGRAYQYATAAFVRLLPPDTRRQFVAVLQDSLQRTWHVAIAFAALGFVLVIFEKEVPLRNELDTAYGVPETETATEAGDVEKSSGNASSAGEGNGHAARSDVSTA</sequence>
<dbReference type="CDD" id="cd17502">
    <property type="entry name" value="MFS_Azr1_MDR_like"/>
    <property type="match status" value="1"/>
</dbReference>
<dbReference type="EMBL" id="JAUDZG010000004">
    <property type="protein sequence ID" value="KAK3305953.1"/>
    <property type="molecule type" value="Genomic_DNA"/>
</dbReference>
<dbReference type="Gene3D" id="1.20.1720.10">
    <property type="entry name" value="Multidrug resistance protein D"/>
    <property type="match status" value="1"/>
</dbReference>
<feature type="transmembrane region" description="Helical" evidence="8">
    <location>
        <begin position="219"/>
        <end position="240"/>
    </location>
</feature>
<dbReference type="GeneID" id="87889251"/>
<keyword evidence="4 8" id="KW-1133">Transmembrane helix</keyword>
<feature type="transmembrane region" description="Helical" evidence="8">
    <location>
        <begin position="390"/>
        <end position="414"/>
    </location>
</feature>
<evidence type="ECO:0000256" key="1">
    <source>
        <dbReference type="ARBA" id="ARBA00004141"/>
    </source>
</evidence>
<accession>A0AAJ0GTM6</accession>
<feature type="transmembrane region" description="Helical" evidence="8">
    <location>
        <begin position="487"/>
        <end position="510"/>
    </location>
</feature>
<keyword evidence="3 8" id="KW-0812">Transmembrane</keyword>
<dbReference type="RefSeq" id="XP_062721733.1">
    <property type="nucleotide sequence ID" value="XM_062870422.1"/>
</dbReference>
<comment type="caution">
    <text evidence="10">The sequence shown here is derived from an EMBL/GenBank/DDBJ whole genome shotgun (WGS) entry which is preliminary data.</text>
</comment>
<keyword evidence="5 8" id="KW-0472">Membrane</keyword>
<dbReference type="PANTHER" id="PTHR23501">
    <property type="entry name" value="MAJOR FACILITATOR SUPERFAMILY"/>
    <property type="match status" value="1"/>
</dbReference>
<evidence type="ECO:0000256" key="7">
    <source>
        <dbReference type="SAM" id="MobiDB-lite"/>
    </source>
</evidence>
<feature type="compositionally biased region" description="Polar residues" evidence="7">
    <location>
        <begin position="106"/>
        <end position="118"/>
    </location>
</feature>
<feature type="transmembrane region" description="Helical" evidence="8">
    <location>
        <begin position="349"/>
        <end position="369"/>
    </location>
</feature>
<feature type="compositionally biased region" description="Basic and acidic residues" evidence="7">
    <location>
        <begin position="24"/>
        <end position="41"/>
    </location>
</feature>
<feature type="transmembrane region" description="Helical" evidence="8">
    <location>
        <begin position="522"/>
        <end position="541"/>
    </location>
</feature>
<feature type="transmembrane region" description="Helical" evidence="8">
    <location>
        <begin position="457"/>
        <end position="475"/>
    </location>
</feature>
<name>A0AAJ0GTM6_9PEZI</name>
<feature type="transmembrane region" description="Helical" evidence="8">
    <location>
        <begin position="597"/>
        <end position="614"/>
    </location>
</feature>
<dbReference type="PRINTS" id="PR01036">
    <property type="entry name" value="TCRTETB"/>
</dbReference>
<feature type="transmembrane region" description="Helical" evidence="8">
    <location>
        <begin position="282"/>
        <end position="304"/>
    </location>
</feature>
<dbReference type="AlphaFoldDB" id="A0AAJ0GTM6"/>
<comment type="subcellular location">
    <subcellularLocation>
        <location evidence="1">Membrane</location>
        <topology evidence="1">Multi-pass membrane protein</topology>
    </subcellularLocation>
</comment>
<dbReference type="SUPFAM" id="SSF103473">
    <property type="entry name" value="MFS general substrate transporter"/>
    <property type="match status" value="1"/>
</dbReference>
<dbReference type="InterPro" id="IPR020846">
    <property type="entry name" value="MFS_dom"/>
</dbReference>
<reference evidence="10" key="2">
    <citation type="submission" date="2023-06" db="EMBL/GenBank/DDBJ databases">
        <authorList>
            <consortium name="Lawrence Berkeley National Laboratory"/>
            <person name="Mondo S.J."/>
            <person name="Hensen N."/>
            <person name="Bonometti L."/>
            <person name="Westerberg I."/>
            <person name="Brannstrom I.O."/>
            <person name="Guillou S."/>
            <person name="Cros-Aarteil S."/>
            <person name="Calhoun S."/>
            <person name="Haridas S."/>
            <person name="Kuo A."/>
            <person name="Pangilinan J."/>
            <person name="Riley R."/>
            <person name="Labutti K."/>
            <person name="Andreopoulos B."/>
            <person name="Lipzen A."/>
            <person name="Chen C."/>
            <person name="Yanf M."/>
            <person name="Daum C."/>
            <person name="Ng V."/>
            <person name="Clum A."/>
            <person name="Steindorff A."/>
            <person name="Ohm R."/>
            <person name="Martin F."/>
            <person name="Silar P."/>
            <person name="Natvig D."/>
            <person name="Lalanne C."/>
            <person name="Gautier V."/>
            <person name="Ament-Velasquez S.L."/>
            <person name="Kruys A."/>
            <person name="Hutchinson M.I."/>
            <person name="Powell A.J."/>
            <person name="Barry K."/>
            <person name="Miller A.N."/>
            <person name="Grigoriev I.V."/>
            <person name="Debuchy R."/>
            <person name="Gladieux P."/>
            <person name="Thoren M.H."/>
            <person name="Johannesson H."/>
        </authorList>
    </citation>
    <scope>NUCLEOTIDE SEQUENCE</scope>
    <source>
        <strain evidence="10">CBS 333.67</strain>
    </source>
</reference>
<dbReference type="PANTHER" id="PTHR23501:SF187">
    <property type="entry name" value="MAJOR FACILITATOR SUPERFAMILY (MFS) PROFILE DOMAIN-CONTAINING PROTEIN"/>
    <property type="match status" value="1"/>
</dbReference>
<dbReference type="PROSITE" id="PS50850">
    <property type="entry name" value="MFS"/>
    <property type="match status" value="1"/>
</dbReference>
<dbReference type="Pfam" id="PF07690">
    <property type="entry name" value="MFS_1"/>
    <property type="match status" value="1"/>
</dbReference>
<protein>
    <submittedName>
        <fullName evidence="10">MFS general substrate transporter-like protein</fullName>
    </submittedName>
</protein>
<dbReference type="Gene3D" id="1.20.1250.20">
    <property type="entry name" value="MFS general substrate transporter like domains"/>
    <property type="match status" value="1"/>
</dbReference>
<keyword evidence="2" id="KW-0813">Transport</keyword>
<dbReference type="GO" id="GO:0022857">
    <property type="term" value="F:transmembrane transporter activity"/>
    <property type="evidence" value="ECO:0007669"/>
    <property type="project" value="InterPro"/>
</dbReference>
<dbReference type="Proteomes" id="UP001273166">
    <property type="component" value="Unassembled WGS sequence"/>
</dbReference>
<dbReference type="InterPro" id="IPR011701">
    <property type="entry name" value="MFS"/>
</dbReference>
<gene>
    <name evidence="10" type="ORF">B0T15DRAFT_556542</name>
</gene>
<feature type="transmembrane region" description="Helical" evidence="8">
    <location>
        <begin position="426"/>
        <end position="445"/>
    </location>
</feature>
<keyword evidence="11" id="KW-1185">Reference proteome</keyword>
<reference evidence="10" key="1">
    <citation type="journal article" date="2023" name="Mol. Phylogenet. Evol.">
        <title>Genome-scale phylogeny and comparative genomics of the fungal order Sordariales.</title>
        <authorList>
            <person name="Hensen N."/>
            <person name="Bonometti L."/>
            <person name="Westerberg I."/>
            <person name="Brannstrom I.O."/>
            <person name="Guillou S."/>
            <person name="Cros-Aarteil S."/>
            <person name="Calhoun S."/>
            <person name="Haridas S."/>
            <person name="Kuo A."/>
            <person name="Mondo S."/>
            <person name="Pangilinan J."/>
            <person name="Riley R."/>
            <person name="LaButti K."/>
            <person name="Andreopoulos B."/>
            <person name="Lipzen A."/>
            <person name="Chen C."/>
            <person name="Yan M."/>
            <person name="Daum C."/>
            <person name="Ng V."/>
            <person name="Clum A."/>
            <person name="Steindorff A."/>
            <person name="Ohm R.A."/>
            <person name="Martin F."/>
            <person name="Silar P."/>
            <person name="Natvig D.O."/>
            <person name="Lalanne C."/>
            <person name="Gautier V."/>
            <person name="Ament-Velasquez S.L."/>
            <person name="Kruys A."/>
            <person name="Hutchinson M.I."/>
            <person name="Powell A.J."/>
            <person name="Barry K."/>
            <person name="Miller A.N."/>
            <person name="Grigoriev I.V."/>
            <person name="Debuchy R."/>
            <person name="Gladieux P."/>
            <person name="Hiltunen Thoren M."/>
            <person name="Johannesson H."/>
        </authorList>
    </citation>
    <scope>NUCLEOTIDE SEQUENCE</scope>
    <source>
        <strain evidence="10">CBS 333.67</strain>
    </source>
</reference>
<proteinExistence type="predicted"/>
<dbReference type="InterPro" id="IPR036259">
    <property type="entry name" value="MFS_trans_sf"/>
</dbReference>
<feature type="region of interest" description="Disordered" evidence="7">
    <location>
        <begin position="1"/>
        <end position="118"/>
    </location>
</feature>
<evidence type="ECO:0000256" key="6">
    <source>
        <dbReference type="ARBA" id="ARBA00023180"/>
    </source>
</evidence>
<feature type="transmembrane region" description="Helical" evidence="8">
    <location>
        <begin position="193"/>
        <end position="213"/>
    </location>
</feature>
<evidence type="ECO:0000256" key="8">
    <source>
        <dbReference type="SAM" id="Phobius"/>
    </source>
</evidence>
<evidence type="ECO:0000259" key="9">
    <source>
        <dbReference type="PROSITE" id="PS50850"/>
    </source>
</evidence>
<evidence type="ECO:0000256" key="4">
    <source>
        <dbReference type="ARBA" id="ARBA00022989"/>
    </source>
</evidence>
<evidence type="ECO:0000313" key="10">
    <source>
        <dbReference type="EMBL" id="KAK3305953.1"/>
    </source>
</evidence>
<keyword evidence="6" id="KW-0325">Glycoprotein</keyword>
<dbReference type="GO" id="GO:0005886">
    <property type="term" value="C:plasma membrane"/>
    <property type="evidence" value="ECO:0007669"/>
    <property type="project" value="TreeGrafter"/>
</dbReference>
<feature type="region of interest" description="Disordered" evidence="7">
    <location>
        <begin position="629"/>
        <end position="667"/>
    </location>
</feature>
<organism evidence="10 11">
    <name type="scientific">Chaetomium strumarium</name>
    <dbReference type="NCBI Taxonomy" id="1170767"/>
    <lineage>
        <taxon>Eukaryota</taxon>
        <taxon>Fungi</taxon>
        <taxon>Dikarya</taxon>
        <taxon>Ascomycota</taxon>
        <taxon>Pezizomycotina</taxon>
        <taxon>Sordariomycetes</taxon>
        <taxon>Sordariomycetidae</taxon>
        <taxon>Sordariales</taxon>
        <taxon>Chaetomiaceae</taxon>
        <taxon>Chaetomium</taxon>
    </lineage>
</organism>
<feature type="transmembrane region" description="Helical" evidence="8">
    <location>
        <begin position="126"/>
        <end position="151"/>
    </location>
</feature>
<feature type="compositionally biased region" description="Low complexity" evidence="7">
    <location>
        <begin position="645"/>
        <end position="659"/>
    </location>
</feature>
<evidence type="ECO:0000256" key="3">
    <source>
        <dbReference type="ARBA" id="ARBA00022692"/>
    </source>
</evidence>
<feature type="compositionally biased region" description="Polar residues" evidence="7">
    <location>
        <begin position="51"/>
        <end position="68"/>
    </location>
</feature>
<evidence type="ECO:0000256" key="5">
    <source>
        <dbReference type="ARBA" id="ARBA00023136"/>
    </source>
</evidence>